<dbReference type="Gene3D" id="2.60.120.200">
    <property type="match status" value="1"/>
</dbReference>
<dbReference type="InterPro" id="IPR051795">
    <property type="entry name" value="Glycosyl_Hydrlase_43"/>
</dbReference>
<dbReference type="InterPro" id="IPR006710">
    <property type="entry name" value="Glyco_hydro_43"/>
</dbReference>
<dbReference type="InterPro" id="IPR041542">
    <property type="entry name" value="GH43_C2"/>
</dbReference>
<dbReference type="InterPro" id="IPR013320">
    <property type="entry name" value="ConA-like_dom_sf"/>
</dbReference>
<evidence type="ECO:0000313" key="6">
    <source>
        <dbReference type="EMBL" id="CAK7210018.1"/>
    </source>
</evidence>
<evidence type="ECO:0000256" key="1">
    <source>
        <dbReference type="ARBA" id="ARBA00009865"/>
    </source>
</evidence>
<organism evidence="6 7">
    <name type="scientific">Sporothrix bragantina</name>
    <dbReference type="NCBI Taxonomy" id="671064"/>
    <lineage>
        <taxon>Eukaryota</taxon>
        <taxon>Fungi</taxon>
        <taxon>Dikarya</taxon>
        <taxon>Ascomycota</taxon>
        <taxon>Pezizomycotina</taxon>
        <taxon>Sordariomycetes</taxon>
        <taxon>Sordariomycetidae</taxon>
        <taxon>Ophiostomatales</taxon>
        <taxon>Ophiostomataceae</taxon>
        <taxon>Sporothrix</taxon>
    </lineage>
</organism>
<dbReference type="InterPro" id="IPR023296">
    <property type="entry name" value="Glyco_hydro_beta-prop_sf"/>
</dbReference>
<dbReference type="PANTHER" id="PTHR42812">
    <property type="entry name" value="BETA-XYLOSIDASE"/>
    <property type="match status" value="1"/>
</dbReference>
<keyword evidence="2 4" id="KW-0378">Hydrolase</keyword>
<dbReference type="Gene3D" id="2.115.10.20">
    <property type="entry name" value="Glycosyl hydrolase domain, family 43"/>
    <property type="match status" value="1"/>
</dbReference>
<accession>A0ABP0AS06</accession>
<comment type="similarity">
    <text evidence="1 4">Belongs to the glycosyl hydrolase 43 family.</text>
</comment>
<dbReference type="SUPFAM" id="SSF75005">
    <property type="entry name" value="Arabinanase/levansucrase/invertase"/>
    <property type="match status" value="1"/>
</dbReference>
<dbReference type="Proteomes" id="UP001642406">
    <property type="component" value="Unassembled WGS sequence"/>
</dbReference>
<gene>
    <name evidence="6" type="ORF">SBRCBS47491_000628</name>
</gene>
<evidence type="ECO:0000259" key="5">
    <source>
        <dbReference type="Pfam" id="PF17851"/>
    </source>
</evidence>
<evidence type="ECO:0000256" key="3">
    <source>
        <dbReference type="ARBA" id="ARBA00023295"/>
    </source>
</evidence>
<protein>
    <recommendedName>
        <fullName evidence="5">Beta-xylosidase C-terminal Concanavalin A-like domain-containing protein</fullName>
    </recommendedName>
</protein>
<proteinExistence type="inferred from homology"/>
<dbReference type="Pfam" id="PF17851">
    <property type="entry name" value="GH43_C2"/>
    <property type="match status" value="1"/>
</dbReference>
<keyword evidence="7" id="KW-1185">Reference proteome</keyword>
<dbReference type="PANTHER" id="PTHR42812:SF16">
    <property type="entry name" value="HYDROLASE, PUTATIVE (AFU_ORTHOLOGUE AFUA_7G06110)-RELATED"/>
    <property type="match status" value="1"/>
</dbReference>
<evidence type="ECO:0000313" key="7">
    <source>
        <dbReference type="Proteomes" id="UP001642406"/>
    </source>
</evidence>
<evidence type="ECO:0000256" key="4">
    <source>
        <dbReference type="RuleBase" id="RU361187"/>
    </source>
</evidence>
<sequence length="528" mass="58459">MANPILTGFHPDPSIVRVRDDFFLATSSFEYTPGVAIYHSKDLRSWTLIGHALTRPSQLVVADGVEPGGGVWAPTLRYHEGIFYLATSSFARFCPQQNMRLFPRGFCVKTTNIWDDAAWSDPVYFDVAGFDQDLFWDNGRVYLCTTHPKVDRPADAPPSRLDFAIHLCEVDLATGRSLSPAVMLRDSNVGSCIAEGSHLYRRGPYYYLLVAEGGTGMSHSESVYRSIEGVRGPWEPSPGNPILKSQGEGDDVQNTGHVDLVEDAQGHWWAVLLGVRPLQGVDGATRMSVFGRETFLVPVTWVDDWPVINHNKKVCLGLDSDSSESQDWQDDFSTSTLSLGWYRKNYTLLTNPPRVRLHGGPYNLSSPGCPNLLLRKQQHRAGLWTAQLSFCPTNAYEEAGTVVYWNYTTYSSIGVCLSKTTRERVVRFQSPDGEATEHPLGGDDTVLLFIQCNEDGYKLGFLGVSEDSGEQIQWLGSVDSEAMTREPPVGMAFSGMLLGIYAFSEHHGLSSPADFSRVTFQVGVNTTS</sequence>
<dbReference type="EMBL" id="CAWUHC010000004">
    <property type="protein sequence ID" value="CAK7210018.1"/>
    <property type="molecule type" value="Genomic_DNA"/>
</dbReference>
<reference evidence="6 7" key="1">
    <citation type="submission" date="2024-01" db="EMBL/GenBank/DDBJ databases">
        <authorList>
            <person name="Allen C."/>
            <person name="Tagirdzhanova G."/>
        </authorList>
    </citation>
    <scope>NUCLEOTIDE SEQUENCE [LARGE SCALE GENOMIC DNA]</scope>
</reference>
<dbReference type="CDD" id="cd18617">
    <property type="entry name" value="GH43_XynB-like"/>
    <property type="match status" value="1"/>
</dbReference>
<name>A0ABP0AS06_9PEZI</name>
<keyword evidence="3 4" id="KW-0326">Glycosidase</keyword>
<comment type="caution">
    <text evidence="6">The sequence shown here is derived from an EMBL/GenBank/DDBJ whole genome shotgun (WGS) entry which is preliminary data.</text>
</comment>
<feature type="domain" description="Beta-xylosidase C-terminal Concanavalin A-like" evidence="5">
    <location>
        <begin position="329"/>
        <end position="520"/>
    </location>
</feature>
<dbReference type="SUPFAM" id="SSF49899">
    <property type="entry name" value="Concanavalin A-like lectins/glucanases"/>
    <property type="match status" value="1"/>
</dbReference>
<dbReference type="Pfam" id="PF04616">
    <property type="entry name" value="Glyco_hydro_43"/>
    <property type="match status" value="1"/>
</dbReference>
<evidence type="ECO:0000256" key="2">
    <source>
        <dbReference type="ARBA" id="ARBA00022801"/>
    </source>
</evidence>